<evidence type="ECO:0000259" key="1">
    <source>
        <dbReference type="Pfam" id="PF02984"/>
    </source>
</evidence>
<name>A0A8S9P1E4_BRACR</name>
<organism evidence="2 3">
    <name type="scientific">Brassica cretica</name>
    <name type="common">Mustard</name>
    <dbReference type="NCBI Taxonomy" id="69181"/>
    <lineage>
        <taxon>Eukaryota</taxon>
        <taxon>Viridiplantae</taxon>
        <taxon>Streptophyta</taxon>
        <taxon>Embryophyta</taxon>
        <taxon>Tracheophyta</taxon>
        <taxon>Spermatophyta</taxon>
        <taxon>Magnoliopsida</taxon>
        <taxon>eudicotyledons</taxon>
        <taxon>Gunneridae</taxon>
        <taxon>Pentapetalae</taxon>
        <taxon>rosids</taxon>
        <taxon>malvids</taxon>
        <taxon>Brassicales</taxon>
        <taxon>Brassicaceae</taxon>
        <taxon>Brassiceae</taxon>
        <taxon>Brassica</taxon>
    </lineage>
</organism>
<dbReference type="InterPro" id="IPR036915">
    <property type="entry name" value="Cyclin-like_sf"/>
</dbReference>
<evidence type="ECO:0000313" key="2">
    <source>
        <dbReference type="EMBL" id="KAF3508880.1"/>
    </source>
</evidence>
<dbReference type="EMBL" id="QGKX02001521">
    <property type="protein sequence ID" value="KAF3508880.1"/>
    <property type="molecule type" value="Genomic_DNA"/>
</dbReference>
<dbReference type="InterPro" id="IPR004367">
    <property type="entry name" value="Cyclin_C-dom"/>
</dbReference>
<protein>
    <recommendedName>
        <fullName evidence="1">Cyclin C-terminal domain-containing protein</fullName>
    </recommendedName>
</protein>
<evidence type="ECO:0000313" key="3">
    <source>
        <dbReference type="Proteomes" id="UP000712600"/>
    </source>
</evidence>
<gene>
    <name evidence="2" type="ORF">F2Q69_00002931</name>
</gene>
<accession>A0A8S9P1E4</accession>
<dbReference type="Proteomes" id="UP000712600">
    <property type="component" value="Unassembled WGS sequence"/>
</dbReference>
<comment type="caution">
    <text evidence="2">The sequence shown here is derived from an EMBL/GenBank/DDBJ whole genome shotgun (WGS) entry which is preliminary data.</text>
</comment>
<dbReference type="SUPFAM" id="SSF47954">
    <property type="entry name" value="Cyclin-like"/>
    <property type="match status" value="1"/>
</dbReference>
<reference evidence="2" key="1">
    <citation type="submission" date="2019-12" db="EMBL/GenBank/DDBJ databases">
        <title>Genome sequencing and annotation of Brassica cretica.</title>
        <authorList>
            <person name="Studholme D.J."/>
            <person name="Sarris P."/>
        </authorList>
    </citation>
    <scope>NUCLEOTIDE SEQUENCE</scope>
    <source>
        <strain evidence="2">PFS-109/04</strain>
        <tissue evidence="2">Leaf</tissue>
    </source>
</reference>
<feature type="domain" description="Cyclin C-terminal" evidence="1">
    <location>
        <begin position="1"/>
        <end position="31"/>
    </location>
</feature>
<dbReference type="Pfam" id="PF02984">
    <property type="entry name" value="Cyclin_C"/>
    <property type="match status" value="1"/>
</dbReference>
<dbReference type="Gene3D" id="1.10.472.10">
    <property type="entry name" value="Cyclin-like"/>
    <property type="match status" value="1"/>
</dbReference>
<dbReference type="AlphaFoldDB" id="A0A8S9P1E4"/>
<sequence>MLAASAVYTARCSLNKSPAWTETLKFHTEAYIVDKRREEEEEEEEEVTLIGEIPEDRHVGDVI</sequence>
<proteinExistence type="predicted"/>